<reference evidence="2 3" key="1">
    <citation type="submission" date="2016-09" db="EMBL/GenBank/DDBJ databases">
        <title>The complete genome sequences of Rhizobium gallicum, symbiovars gallicum and phaseoli, symbionts associated to common bean (Phaseolus vulgaris).</title>
        <authorList>
            <person name="Bustos P."/>
            <person name="Santamaria R.I."/>
            <person name="Perez-Carrascal O.M."/>
            <person name="Juarez S."/>
            <person name="Lozano L."/>
            <person name="Martinez-Flores I."/>
            <person name="Martinez-Romero E."/>
            <person name="Cevallos M."/>
            <person name="Romero D."/>
            <person name="Davila G."/>
            <person name="Gonzalez V."/>
        </authorList>
    </citation>
    <scope>NUCLEOTIDE SEQUENCE [LARGE SCALE GENOMIC DNA]</scope>
    <source>
        <strain evidence="2 3">IE4872</strain>
    </source>
</reference>
<feature type="chain" id="PRO_5013086294" evidence="1">
    <location>
        <begin position="21"/>
        <end position="175"/>
    </location>
</feature>
<organism evidence="2 3">
    <name type="scientific">Rhizobium gallicum</name>
    <dbReference type="NCBI Taxonomy" id="56730"/>
    <lineage>
        <taxon>Bacteria</taxon>
        <taxon>Pseudomonadati</taxon>
        <taxon>Pseudomonadota</taxon>
        <taxon>Alphaproteobacteria</taxon>
        <taxon>Hyphomicrobiales</taxon>
        <taxon>Rhizobiaceae</taxon>
        <taxon>Rhizobium/Agrobacterium group</taxon>
        <taxon>Rhizobium</taxon>
    </lineage>
</organism>
<gene>
    <name evidence="2" type="ORF">IE4872_CH02072</name>
</gene>
<evidence type="ECO:0000313" key="3">
    <source>
        <dbReference type="Proteomes" id="UP000184749"/>
    </source>
</evidence>
<dbReference type="EMBL" id="CP017101">
    <property type="protein sequence ID" value="APO67688.1"/>
    <property type="molecule type" value="Genomic_DNA"/>
</dbReference>
<keyword evidence="1" id="KW-0732">Signal</keyword>
<dbReference type="AlphaFoldDB" id="A0A1L5NII9"/>
<accession>A0A1L5NII9</accession>
<protein>
    <submittedName>
        <fullName evidence="2">Uncharacterized protein</fullName>
    </submittedName>
</protein>
<name>A0A1L5NII9_9HYPH</name>
<proteinExistence type="predicted"/>
<sequence>MINRLAALPVIFLLSLPAAAGNYRPDNGCTLDYPQSVLKNGSFKLDKEKGSGSESIALTPNIDVSVESGGCEYSTRTYRFSIVLTADENQTSGIEYVKAVELLAVLERRKELALDFSGARKALQSYMALVVEPKLGEQLYIRNDTENQFSEKVWIDADRGAEPTRIAVTLSSGPY</sequence>
<dbReference type="Proteomes" id="UP000184749">
    <property type="component" value="Chromosome"/>
</dbReference>
<dbReference type="STRING" id="56730.IE4872_CH02072"/>
<evidence type="ECO:0000256" key="1">
    <source>
        <dbReference type="SAM" id="SignalP"/>
    </source>
</evidence>
<feature type="signal peptide" evidence="1">
    <location>
        <begin position="1"/>
        <end position="20"/>
    </location>
</feature>
<evidence type="ECO:0000313" key="2">
    <source>
        <dbReference type="EMBL" id="APO67688.1"/>
    </source>
</evidence>
<dbReference type="RefSeq" id="WP_074068154.1">
    <property type="nucleotide sequence ID" value="NZ_CP017101.1"/>
</dbReference>